<proteinExistence type="predicted"/>
<organism evidence="1">
    <name type="scientific">Arundo donax</name>
    <name type="common">Giant reed</name>
    <name type="synonym">Donax arundinaceus</name>
    <dbReference type="NCBI Taxonomy" id="35708"/>
    <lineage>
        <taxon>Eukaryota</taxon>
        <taxon>Viridiplantae</taxon>
        <taxon>Streptophyta</taxon>
        <taxon>Embryophyta</taxon>
        <taxon>Tracheophyta</taxon>
        <taxon>Spermatophyta</taxon>
        <taxon>Magnoliopsida</taxon>
        <taxon>Liliopsida</taxon>
        <taxon>Poales</taxon>
        <taxon>Poaceae</taxon>
        <taxon>PACMAD clade</taxon>
        <taxon>Arundinoideae</taxon>
        <taxon>Arundineae</taxon>
        <taxon>Arundo</taxon>
    </lineage>
</organism>
<name>A0A0A9HCN4_ARUDO</name>
<dbReference type="EMBL" id="GBRH01163374">
    <property type="protein sequence ID" value="JAE34522.1"/>
    <property type="molecule type" value="Transcribed_RNA"/>
</dbReference>
<protein>
    <submittedName>
        <fullName evidence="1">Uncharacterized protein</fullName>
    </submittedName>
</protein>
<sequence length="66" mass="7727">MDQQVDEHQEMDTWKYYDAMPSPWTVPNYYSSLSSLLLLSLSLSLWPWFFGAECFGPCAHTPTHIR</sequence>
<reference evidence="1" key="2">
    <citation type="journal article" date="2015" name="Data Brief">
        <title>Shoot transcriptome of the giant reed, Arundo donax.</title>
        <authorList>
            <person name="Barrero R.A."/>
            <person name="Guerrero F.D."/>
            <person name="Moolhuijzen P."/>
            <person name="Goolsby J.A."/>
            <person name="Tidwell J."/>
            <person name="Bellgard S.E."/>
            <person name="Bellgard M.I."/>
        </authorList>
    </citation>
    <scope>NUCLEOTIDE SEQUENCE</scope>
    <source>
        <tissue evidence="1">Shoot tissue taken approximately 20 cm above the soil surface</tissue>
    </source>
</reference>
<reference evidence="1" key="1">
    <citation type="submission" date="2014-09" db="EMBL/GenBank/DDBJ databases">
        <authorList>
            <person name="Magalhaes I.L.F."/>
            <person name="Oliveira U."/>
            <person name="Santos F.R."/>
            <person name="Vidigal T.H.D.A."/>
            <person name="Brescovit A.D."/>
            <person name="Santos A.J."/>
        </authorList>
    </citation>
    <scope>NUCLEOTIDE SEQUENCE</scope>
    <source>
        <tissue evidence="1">Shoot tissue taken approximately 20 cm above the soil surface</tissue>
    </source>
</reference>
<accession>A0A0A9HCN4</accession>
<evidence type="ECO:0000313" key="1">
    <source>
        <dbReference type="EMBL" id="JAE34522.1"/>
    </source>
</evidence>
<dbReference type="AlphaFoldDB" id="A0A0A9HCN4"/>